<name>A0ABR3JWI8_9AGAR</name>
<keyword evidence="1" id="KW-0732">Signal</keyword>
<dbReference type="Proteomes" id="UP001556367">
    <property type="component" value="Unassembled WGS sequence"/>
</dbReference>
<gene>
    <name evidence="2" type="ORF">HGRIS_011916</name>
</gene>
<feature type="signal peptide" evidence="1">
    <location>
        <begin position="1"/>
        <end position="33"/>
    </location>
</feature>
<evidence type="ECO:0000313" key="2">
    <source>
        <dbReference type="EMBL" id="KAL0960289.1"/>
    </source>
</evidence>
<accession>A0ABR3JWI8</accession>
<keyword evidence="3" id="KW-1185">Reference proteome</keyword>
<evidence type="ECO:0000256" key="1">
    <source>
        <dbReference type="SAM" id="SignalP"/>
    </source>
</evidence>
<dbReference type="EMBL" id="JASNQZ010000002">
    <property type="protein sequence ID" value="KAL0960289.1"/>
    <property type="molecule type" value="Genomic_DNA"/>
</dbReference>
<sequence length="109" mass="12053">MSSTPSFDLGHRKEQLLDLLLFVLLLLLSQHTADDIIQDFVHQTRRVRPVAVHIDANDTSDALKQGISNAKAKLPEAPTELELANDASVLISFLNSLARILIKARQGRS</sequence>
<feature type="chain" id="PRO_5045044817" evidence="1">
    <location>
        <begin position="34"/>
        <end position="109"/>
    </location>
</feature>
<reference evidence="3" key="1">
    <citation type="submission" date="2024-06" db="EMBL/GenBank/DDBJ databases">
        <title>Multi-omics analyses provide insights into the biosynthesis of the anticancer antibiotic pleurotin in Hohenbuehelia grisea.</title>
        <authorList>
            <person name="Weaver J.A."/>
            <person name="Alberti F."/>
        </authorList>
    </citation>
    <scope>NUCLEOTIDE SEQUENCE [LARGE SCALE GENOMIC DNA]</scope>
    <source>
        <strain evidence="3">T-177</strain>
    </source>
</reference>
<proteinExistence type="predicted"/>
<comment type="caution">
    <text evidence="2">The sequence shown here is derived from an EMBL/GenBank/DDBJ whole genome shotgun (WGS) entry which is preliminary data.</text>
</comment>
<evidence type="ECO:0000313" key="3">
    <source>
        <dbReference type="Proteomes" id="UP001556367"/>
    </source>
</evidence>
<organism evidence="2 3">
    <name type="scientific">Hohenbuehelia grisea</name>
    <dbReference type="NCBI Taxonomy" id="104357"/>
    <lineage>
        <taxon>Eukaryota</taxon>
        <taxon>Fungi</taxon>
        <taxon>Dikarya</taxon>
        <taxon>Basidiomycota</taxon>
        <taxon>Agaricomycotina</taxon>
        <taxon>Agaricomycetes</taxon>
        <taxon>Agaricomycetidae</taxon>
        <taxon>Agaricales</taxon>
        <taxon>Pleurotineae</taxon>
        <taxon>Pleurotaceae</taxon>
        <taxon>Hohenbuehelia</taxon>
    </lineage>
</organism>
<protein>
    <submittedName>
        <fullName evidence="2">Uncharacterized protein</fullName>
    </submittedName>
</protein>